<reference evidence="2 3" key="1">
    <citation type="submission" date="2014-10" db="EMBL/GenBank/DDBJ databases">
        <title>Genome sequence of Micropolyspora internatus JCM3315.</title>
        <authorList>
            <person name="Shin S.-K."/>
            <person name="Yi H."/>
        </authorList>
    </citation>
    <scope>NUCLEOTIDE SEQUENCE [LARGE SCALE GENOMIC DNA]</scope>
    <source>
        <strain evidence="2 3">JCM 3315</strain>
    </source>
</reference>
<dbReference type="EMBL" id="JRZE01000003">
    <property type="protein sequence ID" value="KHF44421.1"/>
    <property type="molecule type" value="Genomic_DNA"/>
</dbReference>
<evidence type="ECO:0000256" key="1">
    <source>
        <dbReference type="SAM" id="MobiDB-lite"/>
    </source>
</evidence>
<dbReference type="OrthoDB" id="3403955at2"/>
<dbReference type="NCBIfam" id="NF038175">
    <property type="entry name" value="IniB_NTERM"/>
    <property type="match status" value="1"/>
</dbReference>
<gene>
    <name evidence="2" type="ORF">MINT15_13030</name>
</gene>
<feature type="region of interest" description="Disordered" evidence="1">
    <location>
        <begin position="1"/>
        <end position="24"/>
    </location>
</feature>
<dbReference type="Proteomes" id="UP000030848">
    <property type="component" value="Unassembled WGS sequence"/>
</dbReference>
<accession>A0A837DCX1</accession>
<proteinExistence type="predicted"/>
<dbReference type="InterPro" id="IPR049709">
    <property type="entry name" value="IniB-like_N"/>
</dbReference>
<evidence type="ECO:0000313" key="3">
    <source>
        <dbReference type="Proteomes" id="UP000030848"/>
    </source>
</evidence>
<comment type="caution">
    <text evidence="2">The sequence shown here is derived from an EMBL/GenBank/DDBJ whole genome shotgun (WGS) entry which is preliminary data.</text>
</comment>
<sequence length="427" mass="43313">MRTQGEPEPQHGAAVSEPAVPESVNAVPQEQTLHDFVLNLLYDASAREAFAQDPAGTLESAGLDDITAEDVQDVLLFAVDSGEHVVSRGGLVNTDLGLSDDLQGISNDLAGAIERLKSVAESAGAGRADTGQDLTGMTSLHSEAGGVAVGGTLGHDVASGKGFVESEHLDAALLGTANTEAFSGGVGLRTDSISTEATTAVSEDKLVLGGSSETPLGNYGFEFSGTPTLDEVEMGPVSVQADTLDADTLTRSSEFTAGAVASYVASEGVALPEVARSAVEQPAMEVPQVPADVPVEAPAQTAPAPAEVPAVDEQVLSEEPSALPQVDEAVRTTELDGGLSNVGGAVQDLASDVRENLSSVSDQLGADLPELPVANPLPQPMGDVVHGFEETARMADTVSGSPLGGIAEKGEDLLSGGSGISDFDLGH</sequence>
<name>A0A837DCX1_9PSEU</name>
<organism evidence="2 3">
    <name type="scientific">Saccharomonospora viridis</name>
    <dbReference type="NCBI Taxonomy" id="1852"/>
    <lineage>
        <taxon>Bacteria</taxon>
        <taxon>Bacillati</taxon>
        <taxon>Actinomycetota</taxon>
        <taxon>Actinomycetes</taxon>
        <taxon>Pseudonocardiales</taxon>
        <taxon>Pseudonocardiaceae</taxon>
        <taxon>Saccharomonospora</taxon>
    </lineage>
</organism>
<dbReference type="RefSeq" id="WP_015787943.1">
    <property type="nucleotide sequence ID" value="NZ_CALJZO010000088.1"/>
</dbReference>
<dbReference type="AlphaFoldDB" id="A0A837DCX1"/>
<evidence type="ECO:0000313" key="2">
    <source>
        <dbReference type="EMBL" id="KHF44421.1"/>
    </source>
</evidence>
<protein>
    <submittedName>
        <fullName evidence="2">Uncharacterized protein</fullName>
    </submittedName>
</protein>